<dbReference type="GO" id="GO:0006890">
    <property type="term" value="P:retrograde vesicle-mediated transport, Golgi to endoplasmic reticulum"/>
    <property type="evidence" value="ECO:0007669"/>
    <property type="project" value="UniProtKB-UniRule"/>
</dbReference>
<evidence type="ECO:0000256" key="4">
    <source>
        <dbReference type="ARBA" id="ARBA00022448"/>
    </source>
</evidence>
<keyword evidence="6 11" id="KW-0931">ER-Golgi transport</keyword>
<dbReference type="Pfam" id="PF04733">
    <property type="entry name" value="Coatomer_E"/>
    <property type="match status" value="1"/>
</dbReference>
<dbReference type="Proteomes" id="UP000094336">
    <property type="component" value="Unassembled WGS sequence"/>
</dbReference>
<evidence type="ECO:0000256" key="1">
    <source>
        <dbReference type="ARBA" id="ARBA00004255"/>
    </source>
</evidence>
<keyword evidence="7 11" id="KW-0653">Protein transport</keyword>
<name>A0A1E3QNB1_9ASCO</name>
<comment type="similarity">
    <text evidence="3 11">Belongs to the COPE family.</text>
</comment>
<evidence type="ECO:0000256" key="6">
    <source>
        <dbReference type="ARBA" id="ARBA00022892"/>
    </source>
</evidence>
<keyword evidence="5 11" id="KW-0963">Cytoplasm</keyword>
<evidence type="ECO:0000256" key="9">
    <source>
        <dbReference type="ARBA" id="ARBA00023136"/>
    </source>
</evidence>
<dbReference type="GO" id="GO:0006891">
    <property type="term" value="P:intra-Golgi vesicle-mediated transport"/>
    <property type="evidence" value="ECO:0007669"/>
    <property type="project" value="TreeGrafter"/>
</dbReference>
<sequence length="302" mass="33460">MDPFSDSGELYAIRQQFFAGQYSAVAELSLDEFSEPYYAAAKQYITRSQIALGDFKTALATLQTEDDLTSETLSAYIQYLQGNTAGGAKLEQLIAAHQDTEIVQIIGAIYLVKANADVDGAITLLSTSTESPSMESILLLLQLRILNHQLPLAAKELQQIKKLAQDSIIIQLAEALVNLSLGGEAELQQAYYFFEEISSQWLSFSNLLSLLAVNLQMNRLPESEETIKQLQLLLDTVEGAPRADFIANQITYALLTEAEDARVEELRAELALVDPQHPYLVDYAAKNLLFDDIVAKYEQAQV</sequence>
<dbReference type="PIRSF" id="PIRSF016478">
    <property type="entry name" value="Coatomer_esu"/>
    <property type="match status" value="1"/>
</dbReference>
<dbReference type="PANTHER" id="PTHR10805">
    <property type="entry name" value="COATOMER SUBUNIT EPSILON"/>
    <property type="match status" value="1"/>
</dbReference>
<comment type="subcellular location">
    <subcellularLocation>
        <location evidence="2">Cytoplasmic vesicle</location>
        <location evidence="2">COPI-coated vesicle membrane</location>
        <topology evidence="2">Peripheral membrane protein</topology>
        <orientation evidence="2">Cytoplasmic side</orientation>
    </subcellularLocation>
    <subcellularLocation>
        <location evidence="1">Golgi apparatus membrane</location>
        <topology evidence="1">Peripheral membrane protein</topology>
        <orientation evidence="1">Cytoplasmic side</orientation>
    </subcellularLocation>
</comment>
<dbReference type="RefSeq" id="XP_018983805.1">
    <property type="nucleotide sequence ID" value="XM_019129482.1"/>
</dbReference>
<protein>
    <recommendedName>
        <fullName evidence="11">Coatomer subunit epsilon</fullName>
    </recommendedName>
</protein>
<dbReference type="OrthoDB" id="310217at2759"/>
<gene>
    <name evidence="12" type="ORF">BABINDRAFT_162690</name>
</gene>
<accession>A0A1E3QNB1</accession>
<evidence type="ECO:0000256" key="2">
    <source>
        <dbReference type="ARBA" id="ARBA00004347"/>
    </source>
</evidence>
<organism evidence="12 13">
    <name type="scientific">Babjeviella inositovora NRRL Y-12698</name>
    <dbReference type="NCBI Taxonomy" id="984486"/>
    <lineage>
        <taxon>Eukaryota</taxon>
        <taxon>Fungi</taxon>
        <taxon>Dikarya</taxon>
        <taxon>Ascomycota</taxon>
        <taxon>Saccharomycotina</taxon>
        <taxon>Pichiomycetes</taxon>
        <taxon>Serinales incertae sedis</taxon>
        <taxon>Babjeviella</taxon>
    </lineage>
</organism>
<keyword evidence="9 11" id="KW-0472">Membrane</keyword>
<dbReference type="GO" id="GO:0000139">
    <property type="term" value="C:Golgi membrane"/>
    <property type="evidence" value="ECO:0007669"/>
    <property type="project" value="UniProtKB-SubCell"/>
</dbReference>
<dbReference type="GO" id="GO:0015031">
    <property type="term" value="P:protein transport"/>
    <property type="evidence" value="ECO:0007669"/>
    <property type="project" value="UniProtKB-UniRule"/>
</dbReference>
<keyword evidence="8 11" id="KW-0333">Golgi apparatus</keyword>
<evidence type="ECO:0000313" key="13">
    <source>
        <dbReference type="Proteomes" id="UP000094336"/>
    </source>
</evidence>
<keyword evidence="4 11" id="KW-0813">Transport</keyword>
<dbReference type="PANTHER" id="PTHR10805:SF0">
    <property type="entry name" value="COATOMER SUBUNIT EPSILON"/>
    <property type="match status" value="1"/>
</dbReference>
<evidence type="ECO:0000256" key="5">
    <source>
        <dbReference type="ARBA" id="ARBA00022490"/>
    </source>
</evidence>
<dbReference type="GO" id="GO:0030126">
    <property type="term" value="C:COPI vesicle coat"/>
    <property type="evidence" value="ECO:0007669"/>
    <property type="project" value="TreeGrafter"/>
</dbReference>
<dbReference type="AlphaFoldDB" id="A0A1E3QNB1"/>
<dbReference type="Gene3D" id="1.25.40.10">
    <property type="entry name" value="Tetratricopeptide repeat domain"/>
    <property type="match status" value="1"/>
</dbReference>
<dbReference type="InterPro" id="IPR011990">
    <property type="entry name" value="TPR-like_helical_dom_sf"/>
</dbReference>
<comment type="function">
    <text evidence="11">The coatomer is a cytosolic protein complex that binds to dilysine motifs and reversibly associates with Golgi non-clathrin-coated vesicles, which further mediate biosynthetic protein transport from the ER, via the Golgi up to the trans Golgi network. The coatomer complex is required for budding from Golgi membranes, and is essential for the retrograde Golgi-to-ER transport of dilysine-tagged proteins.</text>
</comment>
<dbReference type="InterPro" id="IPR006822">
    <property type="entry name" value="Coatomer_esu"/>
</dbReference>
<evidence type="ECO:0000256" key="11">
    <source>
        <dbReference type="PIRNR" id="PIRNR016478"/>
    </source>
</evidence>
<dbReference type="EMBL" id="KV454435">
    <property type="protein sequence ID" value="ODQ78477.1"/>
    <property type="molecule type" value="Genomic_DNA"/>
</dbReference>
<keyword evidence="13" id="KW-1185">Reference proteome</keyword>
<reference evidence="13" key="1">
    <citation type="submission" date="2016-05" db="EMBL/GenBank/DDBJ databases">
        <title>Comparative genomics of biotechnologically important yeasts.</title>
        <authorList>
            <consortium name="DOE Joint Genome Institute"/>
            <person name="Riley R."/>
            <person name="Haridas S."/>
            <person name="Wolfe K.H."/>
            <person name="Lopes M.R."/>
            <person name="Hittinger C.T."/>
            <person name="Goker M."/>
            <person name="Salamov A."/>
            <person name="Wisecaver J."/>
            <person name="Long T.M."/>
            <person name="Aerts A.L."/>
            <person name="Barry K."/>
            <person name="Choi C."/>
            <person name="Clum A."/>
            <person name="Coughlan A.Y."/>
            <person name="Deshpande S."/>
            <person name="Douglass A.P."/>
            <person name="Hanson S.J."/>
            <person name="Klenk H.-P."/>
            <person name="Labutti K."/>
            <person name="Lapidus A."/>
            <person name="Lindquist E."/>
            <person name="Lipzen A."/>
            <person name="Meier-Kolthoff J.P."/>
            <person name="Ohm R.A."/>
            <person name="Otillar R.P."/>
            <person name="Pangilinan J."/>
            <person name="Peng Y."/>
            <person name="Rokas A."/>
            <person name="Rosa C.A."/>
            <person name="Scheuner C."/>
            <person name="Sibirny A.A."/>
            <person name="Slot J.C."/>
            <person name="Stielow J.B."/>
            <person name="Sun H."/>
            <person name="Kurtzman C.P."/>
            <person name="Blackwell M."/>
            <person name="Grigoriev I.V."/>
            <person name="Jeffries T.W."/>
        </authorList>
    </citation>
    <scope>NUCLEOTIDE SEQUENCE [LARGE SCALE GENOMIC DNA]</scope>
    <source>
        <strain evidence="13">NRRL Y-12698</strain>
    </source>
</reference>
<dbReference type="GO" id="GO:0005198">
    <property type="term" value="F:structural molecule activity"/>
    <property type="evidence" value="ECO:0007669"/>
    <property type="project" value="UniProtKB-UniRule"/>
</dbReference>
<evidence type="ECO:0000313" key="12">
    <source>
        <dbReference type="EMBL" id="ODQ78477.1"/>
    </source>
</evidence>
<dbReference type="GO" id="GO:0006888">
    <property type="term" value="P:endoplasmic reticulum to Golgi vesicle-mediated transport"/>
    <property type="evidence" value="ECO:0007669"/>
    <property type="project" value="TreeGrafter"/>
</dbReference>
<evidence type="ECO:0000256" key="7">
    <source>
        <dbReference type="ARBA" id="ARBA00022927"/>
    </source>
</evidence>
<proteinExistence type="inferred from homology"/>
<evidence type="ECO:0000256" key="10">
    <source>
        <dbReference type="ARBA" id="ARBA00023329"/>
    </source>
</evidence>
<dbReference type="STRING" id="984486.A0A1E3QNB1"/>
<dbReference type="GeneID" id="30147335"/>
<evidence type="ECO:0000256" key="8">
    <source>
        <dbReference type="ARBA" id="ARBA00023034"/>
    </source>
</evidence>
<keyword evidence="10 11" id="KW-0968">Cytoplasmic vesicle</keyword>
<evidence type="ECO:0000256" key="3">
    <source>
        <dbReference type="ARBA" id="ARBA00008827"/>
    </source>
</evidence>